<evidence type="ECO:0000313" key="14">
    <source>
        <dbReference type="Proteomes" id="UP000054408"/>
    </source>
</evidence>
<keyword evidence="4" id="KW-0813">Transport</keyword>
<dbReference type="OMA" id="MNTWPEN"/>
<dbReference type="GO" id="GO:0006811">
    <property type="term" value="P:monoatomic ion transport"/>
    <property type="evidence" value="ECO:0007669"/>
    <property type="project" value="UniProtKB-KW"/>
</dbReference>
<protein>
    <recommendedName>
        <fullName evidence="3">Molybdate-anion transporter</fullName>
    </recommendedName>
    <alternativeName>
        <fullName evidence="10">Major facilitator superfamily domain-containing protein 5</fullName>
    </alternativeName>
    <alternativeName>
        <fullName evidence="11">Molybdate transporter 2 homolog</fullName>
    </alternativeName>
</protein>
<dbReference type="GO" id="GO:0015098">
    <property type="term" value="F:molybdate ion transmembrane transporter activity"/>
    <property type="evidence" value="ECO:0007669"/>
    <property type="project" value="InterPro"/>
</dbReference>
<feature type="transmembrane region" description="Helical" evidence="12">
    <location>
        <begin position="200"/>
        <end position="221"/>
    </location>
</feature>
<keyword evidence="8" id="KW-0406">Ion transport</keyword>
<keyword evidence="6 12" id="KW-0812">Transmembrane</keyword>
<keyword evidence="7 12" id="KW-1133">Transmembrane helix</keyword>
<organism evidence="13 14">
    <name type="scientific">Thecamonas trahens ATCC 50062</name>
    <dbReference type="NCBI Taxonomy" id="461836"/>
    <lineage>
        <taxon>Eukaryota</taxon>
        <taxon>Apusozoa</taxon>
        <taxon>Apusomonadida</taxon>
        <taxon>Apusomonadidae</taxon>
        <taxon>Thecamonas</taxon>
    </lineage>
</organism>
<keyword evidence="9 12" id="KW-0472">Membrane</keyword>
<dbReference type="Proteomes" id="UP000054408">
    <property type="component" value="Unassembled WGS sequence"/>
</dbReference>
<comment type="subcellular location">
    <subcellularLocation>
        <location evidence="2">Cell membrane</location>
        <topology evidence="2">Multi-pass membrane protein</topology>
    </subcellularLocation>
</comment>
<feature type="transmembrane region" description="Helical" evidence="12">
    <location>
        <begin position="313"/>
        <end position="331"/>
    </location>
</feature>
<keyword evidence="14" id="KW-1185">Reference proteome</keyword>
<evidence type="ECO:0000256" key="2">
    <source>
        <dbReference type="ARBA" id="ARBA00004651"/>
    </source>
</evidence>
<dbReference type="GeneID" id="25559958"/>
<dbReference type="PANTHER" id="PTHR23516:SF1">
    <property type="entry name" value="MOLYBDATE-ANION TRANSPORTER"/>
    <property type="match status" value="1"/>
</dbReference>
<feature type="transmembrane region" description="Helical" evidence="12">
    <location>
        <begin position="177"/>
        <end position="194"/>
    </location>
</feature>
<evidence type="ECO:0000256" key="5">
    <source>
        <dbReference type="ARBA" id="ARBA00022475"/>
    </source>
</evidence>
<dbReference type="AlphaFoldDB" id="A0A0L0D1K6"/>
<feature type="transmembrane region" description="Helical" evidence="12">
    <location>
        <begin position="402"/>
        <end position="423"/>
    </location>
</feature>
<evidence type="ECO:0000256" key="9">
    <source>
        <dbReference type="ARBA" id="ARBA00023136"/>
    </source>
</evidence>
<dbReference type="Pfam" id="PF05631">
    <property type="entry name" value="MFS_5"/>
    <property type="match status" value="1"/>
</dbReference>
<evidence type="ECO:0000256" key="1">
    <source>
        <dbReference type="ARBA" id="ARBA00003019"/>
    </source>
</evidence>
<reference evidence="13 14" key="1">
    <citation type="submission" date="2010-05" db="EMBL/GenBank/DDBJ databases">
        <title>The Genome Sequence of Thecamonas trahens ATCC 50062.</title>
        <authorList>
            <consortium name="The Broad Institute Genome Sequencing Platform"/>
            <person name="Russ C."/>
            <person name="Cuomo C."/>
            <person name="Shea T."/>
            <person name="Young S.K."/>
            <person name="Zeng Q."/>
            <person name="Koehrsen M."/>
            <person name="Haas B."/>
            <person name="Borodovsky M."/>
            <person name="Guigo R."/>
            <person name="Alvarado L."/>
            <person name="Berlin A."/>
            <person name="Bochicchio J."/>
            <person name="Borenstein D."/>
            <person name="Chapman S."/>
            <person name="Chen Z."/>
            <person name="Freedman E."/>
            <person name="Gellesch M."/>
            <person name="Goldberg J."/>
            <person name="Griggs A."/>
            <person name="Gujja S."/>
            <person name="Heilman E."/>
            <person name="Heiman D."/>
            <person name="Hepburn T."/>
            <person name="Howarth C."/>
            <person name="Jen D."/>
            <person name="Larson L."/>
            <person name="Mehta T."/>
            <person name="Park D."/>
            <person name="Pearson M."/>
            <person name="Roberts A."/>
            <person name="Saif S."/>
            <person name="Shenoy N."/>
            <person name="Sisk P."/>
            <person name="Stolte C."/>
            <person name="Sykes S."/>
            <person name="Thomson T."/>
            <person name="Walk T."/>
            <person name="White J."/>
            <person name="Yandava C."/>
            <person name="Burger G."/>
            <person name="Gray M.W."/>
            <person name="Holland P.W.H."/>
            <person name="King N."/>
            <person name="Lang F.B.F."/>
            <person name="Roger A.J."/>
            <person name="Ruiz-Trillo I."/>
            <person name="Lander E."/>
            <person name="Nusbaum C."/>
        </authorList>
    </citation>
    <scope>NUCLEOTIDE SEQUENCE [LARGE SCALE GENOMIC DNA]</scope>
    <source>
        <strain evidence="13 14">ATCC 50062</strain>
    </source>
</reference>
<evidence type="ECO:0000313" key="13">
    <source>
        <dbReference type="EMBL" id="KNC46020.1"/>
    </source>
</evidence>
<dbReference type="GO" id="GO:0005886">
    <property type="term" value="C:plasma membrane"/>
    <property type="evidence" value="ECO:0007669"/>
    <property type="project" value="UniProtKB-SubCell"/>
</dbReference>
<dbReference type="OrthoDB" id="263957at2759"/>
<dbReference type="InterPro" id="IPR036259">
    <property type="entry name" value="MFS_trans_sf"/>
</dbReference>
<evidence type="ECO:0000256" key="12">
    <source>
        <dbReference type="SAM" id="Phobius"/>
    </source>
</evidence>
<dbReference type="Gene3D" id="1.20.1250.20">
    <property type="entry name" value="MFS general substrate transporter like domains"/>
    <property type="match status" value="1"/>
</dbReference>
<feature type="transmembrane region" description="Helical" evidence="12">
    <location>
        <begin position="249"/>
        <end position="271"/>
    </location>
</feature>
<dbReference type="InterPro" id="IPR008509">
    <property type="entry name" value="MOT2/MFSD5"/>
</dbReference>
<evidence type="ECO:0000256" key="7">
    <source>
        <dbReference type="ARBA" id="ARBA00022989"/>
    </source>
</evidence>
<evidence type="ECO:0000256" key="6">
    <source>
        <dbReference type="ARBA" id="ARBA00022692"/>
    </source>
</evidence>
<gene>
    <name evidence="13" type="ORF">AMSG_00138</name>
</gene>
<name>A0A0L0D1K6_THETB</name>
<feature type="transmembrane region" description="Helical" evidence="12">
    <location>
        <begin position="372"/>
        <end position="390"/>
    </location>
</feature>
<feature type="transmembrane region" description="Helical" evidence="12">
    <location>
        <begin position="283"/>
        <end position="306"/>
    </location>
</feature>
<keyword evidence="5" id="KW-1003">Cell membrane</keyword>
<feature type="transmembrane region" description="Helical" evidence="12">
    <location>
        <begin position="79"/>
        <end position="97"/>
    </location>
</feature>
<evidence type="ECO:0000256" key="11">
    <source>
        <dbReference type="ARBA" id="ARBA00032555"/>
    </source>
</evidence>
<dbReference type="SUPFAM" id="SSF103473">
    <property type="entry name" value="MFS general substrate transporter"/>
    <property type="match status" value="1"/>
</dbReference>
<sequence length="439" mass="45664">MFSESFALAVAAYVVVKAVEAVVGRSGADGSGGVVAPVAFVRFQRNYLAVYLLAMGADWLKGPYAYVLYESYGFSNGDIALLFMGGFGASMVFGTVAGSVADTLGRKRAVLAFALAYSLASLTKLSSSFGVLLGGRVASGIATSLLFSVFEAWMVCEHNARGFDPSLLADTFSKTTLGNGMVAVTAGLLASGLAERFGFVAPFLAAVVPLVALGAIVAVTWPENYGDASVNVGQGMANGLSTLLTTPKVLCLGLAQALFEGGMYVFVFMWSPALATAETRDTLPYGFIFAVFMVCVMVGSAIFGLVAGFSLKAVPIVLHVAAASAMATVAYCNASKAVVYGAFLTFEVACGMFFPSYGTLRSMHVPEAARSAVMNFTRVPLNAFVIALLYAVKFVDLEVTSVFWICACAQACAGVFYLVFVALDLAPDAGAAAAAKKSQ</sequence>
<feature type="transmembrane region" description="Helical" evidence="12">
    <location>
        <begin position="137"/>
        <end position="156"/>
    </location>
</feature>
<comment type="function">
    <text evidence="1">Mediates high-affinity intracellular uptake of the rare oligo-element molybdenum.</text>
</comment>
<accession>A0A0L0D1K6</accession>
<evidence type="ECO:0000256" key="4">
    <source>
        <dbReference type="ARBA" id="ARBA00022448"/>
    </source>
</evidence>
<dbReference type="PANTHER" id="PTHR23516">
    <property type="entry name" value="SAM (S-ADENOSYL METHIONINE) TRANSPORTER"/>
    <property type="match status" value="1"/>
</dbReference>
<evidence type="ECO:0000256" key="10">
    <source>
        <dbReference type="ARBA" id="ARBA00030646"/>
    </source>
</evidence>
<proteinExistence type="predicted"/>
<evidence type="ECO:0000256" key="8">
    <source>
        <dbReference type="ARBA" id="ARBA00023065"/>
    </source>
</evidence>
<feature type="transmembrane region" description="Helical" evidence="12">
    <location>
        <begin position="337"/>
        <end position="360"/>
    </location>
</feature>
<dbReference type="eggNOG" id="KOG4332">
    <property type="taxonomic scope" value="Eukaryota"/>
</dbReference>
<dbReference type="RefSeq" id="XP_013763000.1">
    <property type="nucleotide sequence ID" value="XM_013907546.1"/>
</dbReference>
<dbReference type="EMBL" id="GL349433">
    <property type="protein sequence ID" value="KNC46020.1"/>
    <property type="molecule type" value="Genomic_DNA"/>
</dbReference>
<dbReference type="CDD" id="cd17487">
    <property type="entry name" value="MFS_MFSD5_like"/>
    <property type="match status" value="1"/>
</dbReference>
<evidence type="ECO:0000256" key="3">
    <source>
        <dbReference type="ARBA" id="ARBA00021242"/>
    </source>
</evidence>